<keyword evidence="2" id="KW-0812">Transmembrane</keyword>
<evidence type="ECO:0000313" key="5">
    <source>
        <dbReference type="Proteomes" id="UP000758603"/>
    </source>
</evidence>
<dbReference type="GeneID" id="70130883"/>
<dbReference type="AlphaFoldDB" id="A0A9P8US83"/>
<feature type="signal peptide" evidence="3">
    <location>
        <begin position="1"/>
        <end position="25"/>
    </location>
</feature>
<feature type="compositionally biased region" description="Basic and acidic residues" evidence="1">
    <location>
        <begin position="314"/>
        <end position="356"/>
    </location>
</feature>
<dbReference type="OrthoDB" id="4084551at2759"/>
<keyword evidence="5" id="KW-1185">Reference proteome</keyword>
<dbReference type="Pfam" id="PF14610">
    <property type="entry name" value="Psg1"/>
    <property type="match status" value="1"/>
</dbReference>
<dbReference type="EMBL" id="JAGPXC010000002">
    <property type="protein sequence ID" value="KAH6657172.1"/>
    <property type="molecule type" value="Genomic_DNA"/>
</dbReference>
<protein>
    <submittedName>
        <fullName evidence="4">Uncharacterized protein</fullName>
    </submittedName>
</protein>
<name>A0A9P8US83_9PEZI</name>
<feature type="chain" id="PRO_5040342061" evidence="3">
    <location>
        <begin position="26"/>
        <end position="429"/>
    </location>
</feature>
<feature type="compositionally biased region" description="Gly residues" evidence="1">
    <location>
        <begin position="276"/>
        <end position="285"/>
    </location>
</feature>
<proteinExistence type="predicted"/>
<keyword evidence="2" id="KW-1133">Transmembrane helix</keyword>
<dbReference type="PROSITE" id="PS51257">
    <property type="entry name" value="PROKAR_LIPOPROTEIN"/>
    <property type="match status" value="1"/>
</dbReference>
<evidence type="ECO:0000256" key="2">
    <source>
        <dbReference type="SAM" id="Phobius"/>
    </source>
</evidence>
<feature type="compositionally biased region" description="Polar residues" evidence="1">
    <location>
        <begin position="380"/>
        <end position="389"/>
    </location>
</feature>
<dbReference type="RefSeq" id="XP_045961406.1">
    <property type="nucleotide sequence ID" value="XM_046101991.1"/>
</dbReference>
<feature type="region of interest" description="Disordered" evidence="1">
    <location>
        <begin position="310"/>
        <end position="429"/>
    </location>
</feature>
<gene>
    <name evidence="4" type="ORF">BKA67DRAFT_554484</name>
</gene>
<sequence>MLRTTSLAAIAFLATTGSCTPHIWARDTTTTSLTQWVSVDDNGTAHTVTPYVTTISGAATTVSAAPYDITGTVFTQTNYGKVTTSTGTTPNAATATATSGAGSFKKCNNKDGANAPFCWPKGGSTLNPGLTYYFTWDSSYFAANSTILITGDYLNSTTGEISSQAFQSDKMVASWGFWAMNVQSSLVSPKNISVSINAVNVTTGTNSTVVTGPTIAITNPPVYHQPAAKLPSGAALYIALPTVFGFIIVCLVGGCIWNRKHRRIELGNVMSRTRHGGGLGKLPGRGGKRRKEQKAAERVQLLERDIIAEGGQLYRDEPQPEPQYREPQHREPERREPDPEPLHREVELPRPRRDSDALGSLAGTPTEDRRMEFQRPSAIRDSTGSSRPGTSEGMRKEDKPVREVKGSKDRFRDSYWEASFEGRLQKPAK</sequence>
<feature type="region of interest" description="Disordered" evidence="1">
    <location>
        <begin position="271"/>
        <end position="298"/>
    </location>
</feature>
<reference evidence="4" key="1">
    <citation type="journal article" date="2021" name="Nat. Commun.">
        <title>Genetic determinants of endophytism in the Arabidopsis root mycobiome.</title>
        <authorList>
            <person name="Mesny F."/>
            <person name="Miyauchi S."/>
            <person name="Thiergart T."/>
            <person name="Pickel B."/>
            <person name="Atanasova L."/>
            <person name="Karlsson M."/>
            <person name="Huettel B."/>
            <person name="Barry K.W."/>
            <person name="Haridas S."/>
            <person name="Chen C."/>
            <person name="Bauer D."/>
            <person name="Andreopoulos W."/>
            <person name="Pangilinan J."/>
            <person name="LaButti K."/>
            <person name="Riley R."/>
            <person name="Lipzen A."/>
            <person name="Clum A."/>
            <person name="Drula E."/>
            <person name="Henrissat B."/>
            <person name="Kohler A."/>
            <person name="Grigoriev I.V."/>
            <person name="Martin F.M."/>
            <person name="Hacquard S."/>
        </authorList>
    </citation>
    <scope>NUCLEOTIDE SEQUENCE</scope>
    <source>
        <strain evidence="4">MPI-SDFR-AT-0073</strain>
    </source>
</reference>
<organism evidence="4 5">
    <name type="scientific">Truncatella angustata</name>
    <dbReference type="NCBI Taxonomy" id="152316"/>
    <lineage>
        <taxon>Eukaryota</taxon>
        <taxon>Fungi</taxon>
        <taxon>Dikarya</taxon>
        <taxon>Ascomycota</taxon>
        <taxon>Pezizomycotina</taxon>
        <taxon>Sordariomycetes</taxon>
        <taxon>Xylariomycetidae</taxon>
        <taxon>Amphisphaeriales</taxon>
        <taxon>Sporocadaceae</taxon>
        <taxon>Truncatella</taxon>
    </lineage>
</organism>
<comment type="caution">
    <text evidence="4">The sequence shown here is derived from an EMBL/GenBank/DDBJ whole genome shotgun (WGS) entry which is preliminary data.</text>
</comment>
<evidence type="ECO:0000256" key="1">
    <source>
        <dbReference type="SAM" id="MobiDB-lite"/>
    </source>
</evidence>
<evidence type="ECO:0000256" key="3">
    <source>
        <dbReference type="SAM" id="SignalP"/>
    </source>
</evidence>
<feature type="transmembrane region" description="Helical" evidence="2">
    <location>
        <begin position="234"/>
        <end position="257"/>
    </location>
</feature>
<accession>A0A9P8US83</accession>
<dbReference type="InterPro" id="IPR028000">
    <property type="entry name" value="Pma1"/>
</dbReference>
<feature type="compositionally biased region" description="Basic and acidic residues" evidence="1">
    <location>
        <begin position="393"/>
        <end position="415"/>
    </location>
</feature>
<keyword evidence="3" id="KW-0732">Signal</keyword>
<evidence type="ECO:0000313" key="4">
    <source>
        <dbReference type="EMBL" id="KAH6657172.1"/>
    </source>
</evidence>
<dbReference type="Proteomes" id="UP000758603">
    <property type="component" value="Unassembled WGS sequence"/>
</dbReference>
<keyword evidence="2" id="KW-0472">Membrane</keyword>